<gene>
    <name evidence="2" type="ORF">EV356DRAFT_498116</name>
</gene>
<evidence type="ECO:0000313" key="2">
    <source>
        <dbReference type="EMBL" id="KAF2236588.1"/>
    </source>
</evidence>
<dbReference type="AlphaFoldDB" id="A0A6A6HFH9"/>
<name>A0A6A6HFH9_VIRVR</name>
<organism evidence="2 3">
    <name type="scientific">Viridothelium virens</name>
    <name type="common">Speckled blister lichen</name>
    <name type="synonym">Trypethelium virens</name>
    <dbReference type="NCBI Taxonomy" id="1048519"/>
    <lineage>
        <taxon>Eukaryota</taxon>
        <taxon>Fungi</taxon>
        <taxon>Dikarya</taxon>
        <taxon>Ascomycota</taxon>
        <taxon>Pezizomycotina</taxon>
        <taxon>Dothideomycetes</taxon>
        <taxon>Dothideomycetes incertae sedis</taxon>
        <taxon>Trypetheliales</taxon>
        <taxon>Trypetheliaceae</taxon>
        <taxon>Viridothelium</taxon>
    </lineage>
</organism>
<proteinExistence type="predicted"/>
<protein>
    <submittedName>
        <fullName evidence="2">Uncharacterized protein</fullName>
    </submittedName>
</protein>
<reference evidence="2" key="1">
    <citation type="journal article" date="2020" name="Stud. Mycol.">
        <title>101 Dothideomycetes genomes: a test case for predicting lifestyles and emergence of pathogens.</title>
        <authorList>
            <person name="Haridas S."/>
            <person name="Albert R."/>
            <person name="Binder M."/>
            <person name="Bloem J."/>
            <person name="Labutti K."/>
            <person name="Salamov A."/>
            <person name="Andreopoulos B."/>
            <person name="Baker S."/>
            <person name="Barry K."/>
            <person name="Bills G."/>
            <person name="Bluhm B."/>
            <person name="Cannon C."/>
            <person name="Castanera R."/>
            <person name="Culley D."/>
            <person name="Daum C."/>
            <person name="Ezra D."/>
            <person name="Gonzalez J."/>
            <person name="Henrissat B."/>
            <person name="Kuo A."/>
            <person name="Liang C."/>
            <person name="Lipzen A."/>
            <person name="Lutzoni F."/>
            <person name="Magnuson J."/>
            <person name="Mondo S."/>
            <person name="Nolan M."/>
            <person name="Ohm R."/>
            <person name="Pangilinan J."/>
            <person name="Park H.-J."/>
            <person name="Ramirez L."/>
            <person name="Alfaro M."/>
            <person name="Sun H."/>
            <person name="Tritt A."/>
            <person name="Yoshinaga Y."/>
            <person name="Zwiers L.-H."/>
            <person name="Turgeon B."/>
            <person name="Goodwin S."/>
            <person name="Spatafora J."/>
            <person name="Crous P."/>
            <person name="Grigoriev I."/>
        </authorList>
    </citation>
    <scope>NUCLEOTIDE SEQUENCE</scope>
    <source>
        <strain evidence="2">Tuck. ex Michener</strain>
    </source>
</reference>
<dbReference type="Proteomes" id="UP000800092">
    <property type="component" value="Unassembled WGS sequence"/>
</dbReference>
<keyword evidence="3" id="KW-1185">Reference proteome</keyword>
<accession>A0A6A6HFH9</accession>
<sequence>MRRLERRLRVEGKAGSHLPTLSQVVAEGNSEPAADLNRNPEGPDDVVDWISRRIQAGIVLRGRHLPVQAESMTKLPTEILLLQIDEEGAESTRAIEVNNLEDDSDH</sequence>
<feature type="region of interest" description="Disordered" evidence="1">
    <location>
        <begin position="18"/>
        <end position="44"/>
    </location>
</feature>
<evidence type="ECO:0000313" key="3">
    <source>
        <dbReference type="Proteomes" id="UP000800092"/>
    </source>
</evidence>
<dbReference type="EMBL" id="ML991784">
    <property type="protein sequence ID" value="KAF2236588.1"/>
    <property type="molecule type" value="Genomic_DNA"/>
</dbReference>
<evidence type="ECO:0000256" key="1">
    <source>
        <dbReference type="SAM" id="MobiDB-lite"/>
    </source>
</evidence>